<evidence type="ECO:0000256" key="1">
    <source>
        <dbReference type="SAM" id="MobiDB-lite"/>
    </source>
</evidence>
<feature type="region of interest" description="Disordered" evidence="1">
    <location>
        <begin position="1"/>
        <end position="50"/>
    </location>
</feature>
<dbReference type="AlphaFoldDB" id="A0A3S5A2T3"/>
<dbReference type="EMBL" id="CAAALY010008745">
    <property type="protein sequence ID" value="VEL10353.1"/>
    <property type="molecule type" value="Genomic_DNA"/>
</dbReference>
<comment type="caution">
    <text evidence="2">The sequence shown here is derived from an EMBL/GenBank/DDBJ whole genome shotgun (WGS) entry which is preliminary data.</text>
</comment>
<reference evidence="2" key="1">
    <citation type="submission" date="2018-11" db="EMBL/GenBank/DDBJ databases">
        <authorList>
            <consortium name="Pathogen Informatics"/>
        </authorList>
    </citation>
    <scope>NUCLEOTIDE SEQUENCE</scope>
</reference>
<dbReference type="Proteomes" id="UP000784294">
    <property type="component" value="Unassembled WGS sequence"/>
</dbReference>
<organism evidence="2 3">
    <name type="scientific">Protopolystoma xenopodis</name>
    <dbReference type="NCBI Taxonomy" id="117903"/>
    <lineage>
        <taxon>Eukaryota</taxon>
        <taxon>Metazoa</taxon>
        <taxon>Spiralia</taxon>
        <taxon>Lophotrochozoa</taxon>
        <taxon>Platyhelminthes</taxon>
        <taxon>Monogenea</taxon>
        <taxon>Polyopisthocotylea</taxon>
        <taxon>Polystomatidea</taxon>
        <taxon>Polystomatidae</taxon>
        <taxon>Protopolystoma</taxon>
    </lineage>
</organism>
<feature type="compositionally biased region" description="Polar residues" evidence="1">
    <location>
        <begin position="39"/>
        <end position="50"/>
    </location>
</feature>
<keyword evidence="3" id="KW-1185">Reference proteome</keyword>
<evidence type="ECO:0000313" key="2">
    <source>
        <dbReference type="EMBL" id="VEL10353.1"/>
    </source>
</evidence>
<sequence>MLDSLRPLPSVSALRPGSASPRKQSSSPIIRTFERSSDKWPSSSGPNSQFPAVGGCASSSFGCESSILGPHPSPKTFDTNFQWPLNSMGSDTAIGTMGEERKLGCSNSREVEVETDVEPEIVLTENDREGRSQQMDQLLKTQHKVEETMIELEATGHNNKEEQQDKRFVYTHFFMFKYV</sequence>
<evidence type="ECO:0000313" key="3">
    <source>
        <dbReference type="Proteomes" id="UP000784294"/>
    </source>
</evidence>
<name>A0A3S5A2T3_9PLAT</name>
<protein>
    <submittedName>
        <fullName evidence="2">Uncharacterized protein</fullName>
    </submittedName>
</protein>
<gene>
    <name evidence="2" type="ORF">PXEA_LOCUS3793</name>
</gene>
<proteinExistence type="predicted"/>
<accession>A0A3S5A2T3</accession>